<reference evidence="1" key="1">
    <citation type="submission" date="2020-11" db="EMBL/GenBank/DDBJ databases">
        <authorList>
            <person name="Tran Van P."/>
        </authorList>
    </citation>
    <scope>NUCLEOTIDE SEQUENCE</scope>
</reference>
<organism evidence="1">
    <name type="scientific">Medioppia subpectinata</name>
    <dbReference type="NCBI Taxonomy" id="1979941"/>
    <lineage>
        <taxon>Eukaryota</taxon>
        <taxon>Metazoa</taxon>
        <taxon>Ecdysozoa</taxon>
        <taxon>Arthropoda</taxon>
        <taxon>Chelicerata</taxon>
        <taxon>Arachnida</taxon>
        <taxon>Acari</taxon>
        <taxon>Acariformes</taxon>
        <taxon>Sarcoptiformes</taxon>
        <taxon>Oribatida</taxon>
        <taxon>Brachypylina</taxon>
        <taxon>Oppioidea</taxon>
        <taxon>Oppiidae</taxon>
        <taxon>Medioppia</taxon>
    </lineage>
</organism>
<evidence type="ECO:0000313" key="2">
    <source>
        <dbReference type="Proteomes" id="UP000759131"/>
    </source>
</evidence>
<sequence>MQNVCADDHVFEIFNNDFNTYCVITSGDYMISHKSRIRISPQNSHRFDDNKALDGGNESVDYNIYKQLAADQNTITSGDDLIQSLSIGVSKGWKWFQESVKESHDSAIDSDSVTISSLSGADNRCPSVAPLIPLTPGTHPSLPINYMHIELNADCRTNASSPHLPYGTLTIAVRNVWLIAVEYRAEEHRAVEQEFEMRCVSQQNNPQTIECTDSVKVLTDLETALKCMFHNINVKIGDNTIPDLSMPINILGIKLNDNFDTNLCSHYLPYKTYALKINTKLSYVAIKYRCEVEPAVYKLLDLLNRHRFYMKVNGIDGWDLIAQHMIANEFSDWSREKCWNCFIQALTMYKKT</sequence>
<dbReference type="AlphaFoldDB" id="A0A7R9L106"/>
<proteinExistence type="predicted"/>
<keyword evidence="2" id="KW-1185">Reference proteome</keyword>
<evidence type="ECO:0000313" key="1">
    <source>
        <dbReference type="EMBL" id="CAD7631974.1"/>
    </source>
</evidence>
<name>A0A7R9L106_9ACAR</name>
<dbReference type="Proteomes" id="UP000759131">
    <property type="component" value="Unassembled WGS sequence"/>
</dbReference>
<protein>
    <submittedName>
        <fullName evidence="1">Uncharacterized protein</fullName>
    </submittedName>
</protein>
<gene>
    <name evidence="1" type="ORF">OSB1V03_LOCUS12381</name>
</gene>
<dbReference type="EMBL" id="OC864839">
    <property type="protein sequence ID" value="CAD7631974.1"/>
    <property type="molecule type" value="Genomic_DNA"/>
</dbReference>
<accession>A0A7R9L106</accession>
<dbReference type="EMBL" id="CAJPIZ010010264">
    <property type="protein sequence ID" value="CAG2112404.1"/>
    <property type="molecule type" value="Genomic_DNA"/>
</dbReference>
<dbReference type="OrthoDB" id="6535563at2759"/>